<gene>
    <name evidence="1" type="ORF">C1H46_039755</name>
</gene>
<dbReference type="AlphaFoldDB" id="A0A540KKH6"/>
<sequence>MGWTERQRDTCLGAGRVWDLGASSTSNSQTPSGTSFRLQHLEMGVISLTNEKKNLGKKHRTNEGRILGATLLASPMQWQPLALAFLILRATFIRRPTKKP</sequence>
<name>A0A540KKH6_MALBA</name>
<evidence type="ECO:0000313" key="2">
    <source>
        <dbReference type="Proteomes" id="UP000315295"/>
    </source>
</evidence>
<protein>
    <submittedName>
        <fullName evidence="1">Uncharacterized protein</fullName>
    </submittedName>
</protein>
<proteinExistence type="predicted"/>
<reference evidence="1 2" key="1">
    <citation type="journal article" date="2019" name="G3 (Bethesda)">
        <title>Sequencing of a Wild Apple (Malus baccata) Genome Unravels the Differences Between Cultivated and Wild Apple Species Regarding Disease Resistance and Cold Tolerance.</title>
        <authorList>
            <person name="Chen X."/>
        </authorList>
    </citation>
    <scope>NUCLEOTIDE SEQUENCE [LARGE SCALE GENOMIC DNA]</scope>
    <source>
        <strain evidence="2">cv. Shandingzi</strain>
        <tissue evidence="1">Leaves</tissue>
    </source>
</reference>
<dbReference type="Proteomes" id="UP000315295">
    <property type="component" value="Unassembled WGS sequence"/>
</dbReference>
<accession>A0A540KKH6</accession>
<keyword evidence="2" id="KW-1185">Reference proteome</keyword>
<organism evidence="1 2">
    <name type="scientific">Malus baccata</name>
    <name type="common">Siberian crab apple</name>
    <name type="synonym">Pyrus baccata</name>
    <dbReference type="NCBI Taxonomy" id="106549"/>
    <lineage>
        <taxon>Eukaryota</taxon>
        <taxon>Viridiplantae</taxon>
        <taxon>Streptophyta</taxon>
        <taxon>Embryophyta</taxon>
        <taxon>Tracheophyta</taxon>
        <taxon>Spermatophyta</taxon>
        <taxon>Magnoliopsida</taxon>
        <taxon>eudicotyledons</taxon>
        <taxon>Gunneridae</taxon>
        <taxon>Pentapetalae</taxon>
        <taxon>rosids</taxon>
        <taxon>fabids</taxon>
        <taxon>Rosales</taxon>
        <taxon>Rosaceae</taxon>
        <taxon>Amygdaloideae</taxon>
        <taxon>Maleae</taxon>
        <taxon>Malus</taxon>
    </lineage>
</organism>
<comment type="caution">
    <text evidence="1">The sequence shown here is derived from an EMBL/GenBank/DDBJ whole genome shotgun (WGS) entry which is preliminary data.</text>
</comment>
<evidence type="ECO:0000313" key="1">
    <source>
        <dbReference type="EMBL" id="TQD74711.1"/>
    </source>
</evidence>
<dbReference type="EMBL" id="VIEB01001157">
    <property type="protein sequence ID" value="TQD74711.1"/>
    <property type="molecule type" value="Genomic_DNA"/>
</dbReference>